<name>A0A2G8S3R7_9APHY</name>
<dbReference type="Proteomes" id="UP000230002">
    <property type="component" value="Unassembled WGS sequence"/>
</dbReference>
<feature type="domain" description="BTB" evidence="1">
    <location>
        <begin position="66"/>
        <end position="144"/>
    </location>
</feature>
<keyword evidence="3" id="KW-1185">Reference proteome</keyword>
<dbReference type="OrthoDB" id="2757726at2759"/>
<dbReference type="AlphaFoldDB" id="A0A2G8S3R7"/>
<accession>A0A2G8S3R7</accession>
<proteinExistence type="predicted"/>
<comment type="caution">
    <text evidence="2">The sequence shown here is derived from an EMBL/GenBank/DDBJ whole genome shotgun (WGS) entry which is preliminary data.</text>
</comment>
<dbReference type="PROSITE" id="PS50097">
    <property type="entry name" value="BTB"/>
    <property type="match status" value="1"/>
</dbReference>
<organism evidence="2 3">
    <name type="scientific">Ganoderma sinense ZZ0214-1</name>
    <dbReference type="NCBI Taxonomy" id="1077348"/>
    <lineage>
        <taxon>Eukaryota</taxon>
        <taxon>Fungi</taxon>
        <taxon>Dikarya</taxon>
        <taxon>Basidiomycota</taxon>
        <taxon>Agaricomycotina</taxon>
        <taxon>Agaricomycetes</taxon>
        <taxon>Polyporales</taxon>
        <taxon>Polyporaceae</taxon>
        <taxon>Ganoderma</taxon>
    </lineage>
</organism>
<evidence type="ECO:0000259" key="1">
    <source>
        <dbReference type="PROSITE" id="PS50097"/>
    </source>
</evidence>
<protein>
    <recommendedName>
        <fullName evidence="1">BTB domain-containing protein</fullName>
    </recommendedName>
</protein>
<evidence type="ECO:0000313" key="3">
    <source>
        <dbReference type="Proteomes" id="UP000230002"/>
    </source>
</evidence>
<dbReference type="InterPro" id="IPR000210">
    <property type="entry name" value="BTB/POZ_dom"/>
</dbReference>
<gene>
    <name evidence="2" type="ORF">GSI_08453</name>
</gene>
<sequence length="363" mass="41468">MSSDPNSSYKSCTITMAAAVVVQANLKTRDSANLKEPGTKPRTRKLPVEIPKLFPERDAEFWYTDGNVVIQAEMLFFKLHRSRLSKHCTYFKKLFAASETGSTLSNKGDMLNECPVHRLPATVSAKAFKLFLTALETPLAFVKEQPSEADAYTLLKTSYALLCSAIFNLAKYRLAQIWDSTAVPSEGTGLSYKYAVPKIALFRDLGIPEFLKRAYYEALTDREFWRALSKDRGYVPTLSDMGLHVLYEARYALQRRWRDFVVVPPRTCKDGISTCARPSKVVHYPAACTRHTSSVHRPYWLGFVVQNGQLEAGAGDPVRYNMVKTWRPVLELEWCGSCLDEWEKAWLEKRKEWWLLLDKLLKL</sequence>
<reference evidence="2 3" key="1">
    <citation type="journal article" date="2015" name="Sci. Rep.">
        <title>Chromosome-level genome map provides insights into diverse defense mechanisms in the medicinal fungus Ganoderma sinense.</title>
        <authorList>
            <person name="Zhu Y."/>
            <person name="Xu J."/>
            <person name="Sun C."/>
            <person name="Zhou S."/>
            <person name="Xu H."/>
            <person name="Nelson D.R."/>
            <person name="Qian J."/>
            <person name="Song J."/>
            <person name="Luo H."/>
            <person name="Xiang L."/>
            <person name="Li Y."/>
            <person name="Xu Z."/>
            <person name="Ji A."/>
            <person name="Wang L."/>
            <person name="Lu S."/>
            <person name="Hayward A."/>
            <person name="Sun W."/>
            <person name="Li X."/>
            <person name="Schwartz D.C."/>
            <person name="Wang Y."/>
            <person name="Chen S."/>
        </authorList>
    </citation>
    <scope>NUCLEOTIDE SEQUENCE [LARGE SCALE GENOMIC DNA]</scope>
    <source>
        <strain evidence="2 3">ZZ0214-1</strain>
    </source>
</reference>
<dbReference type="EMBL" id="AYKW01000023">
    <property type="protein sequence ID" value="PIL28419.1"/>
    <property type="molecule type" value="Genomic_DNA"/>
</dbReference>
<evidence type="ECO:0000313" key="2">
    <source>
        <dbReference type="EMBL" id="PIL28419.1"/>
    </source>
</evidence>